<evidence type="ECO:0000259" key="2">
    <source>
        <dbReference type="Pfam" id="PF13454"/>
    </source>
</evidence>
<sequence>MHAETADTAVSSEMSVALVGMGPRGISTIERIAAYLAASTAPPPRLALHLIDDSDIGAGRVWRTDQTLTLCMNTLAGAVTLFTEPGATIGAPALEGPTMYEWIQLQRGEREQVSAPARLLYDAHPAAPEHLSRYSAEIAATRPESNPSRALYGEYLHWVFGVALAQLPETVSVHTHNARALAISERDGRDAIELSDGTTVLADATALSTGWVLPRVTPEPGGGTWVRPGNPVEQDVAALPAGEDVLVRGLGMGFFDLMALATINRGGRFVEDHSARAGLRYEPSGREPRLVVASGRGYPYLPKSEYHSLPPQARLRRLRAALESASAQAAPVSFGTQIWPALVRDAYALYYEELDRVRPAALEAPVEEILRLIDAADLEASASPTDIEAVPAALNAELDGLSREPFDMLEWIAPLRGASTLDRAALTSRVAGRLERDIAEAVAAWDSPLKAALWEISSARRPTQLAMDNGRVAEADRLTSLRSFLAFGQMVGSGPPLFRTRELLALVDAGLVTFLGDRPTLTAAGGNFTLTSSGRSVTAHTLADAFLPGPDIRHAADPLTRSLLDADRVRPFTPHDIASPAPETDAVTRRTVHPDGSLDPRLHIAGIPTGGQWADTTISPLPGTDAPFLQETDKVAASLLGAAGVIVRG</sequence>
<feature type="compositionally biased region" description="Basic and acidic residues" evidence="1">
    <location>
        <begin position="586"/>
        <end position="600"/>
    </location>
</feature>
<dbReference type="Proteomes" id="UP000182237">
    <property type="component" value="Chromosome I"/>
</dbReference>
<dbReference type="STRING" id="1203190.GCA_000312345_01186"/>
<dbReference type="Pfam" id="PF13454">
    <property type="entry name" value="NAD_binding_9"/>
    <property type="match status" value="1"/>
</dbReference>
<gene>
    <name evidence="3" type="ORF">SAMN04488539_1731</name>
</gene>
<organism evidence="3 4">
    <name type="scientific">Corynebacterium timonense</name>
    <dbReference type="NCBI Taxonomy" id="441500"/>
    <lineage>
        <taxon>Bacteria</taxon>
        <taxon>Bacillati</taxon>
        <taxon>Actinomycetota</taxon>
        <taxon>Actinomycetes</taxon>
        <taxon>Mycobacteriales</taxon>
        <taxon>Corynebacteriaceae</taxon>
        <taxon>Corynebacterium</taxon>
    </lineage>
</organism>
<dbReference type="PANTHER" id="PTHR40254:SF1">
    <property type="entry name" value="BLR0577 PROTEIN"/>
    <property type="match status" value="1"/>
</dbReference>
<name>A0A1H1SG02_9CORY</name>
<dbReference type="AlphaFoldDB" id="A0A1H1SG02"/>
<dbReference type="InterPro" id="IPR038732">
    <property type="entry name" value="HpyO/CreE_NAD-binding"/>
</dbReference>
<dbReference type="EMBL" id="LT629765">
    <property type="protein sequence ID" value="SDS46656.1"/>
    <property type="molecule type" value="Genomic_DNA"/>
</dbReference>
<evidence type="ECO:0000313" key="4">
    <source>
        <dbReference type="Proteomes" id="UP000182237"/>
    </source>
</evidence>
<dbReference type="RefSeq" id="WP_019194020.1">
    <property type="nucleotide sequence ID" value="NZ_LT629765.1"/>
</dbReference>
<keyword evidence="4" id="KW-1185">Reference proteome</keyword>
<proteinExistence type="predicted"/>
<feature type="region of interest" description="Disordered" evidence="1">
    <location>
        <begin position="574"/>
        <end position="600"/>
    </location>
</feature>
<evidence type="ECO:0000256" key="1">
    <source>
        <dbReference type="SAM" id="MobiDB-lite"/>
    </source>
</evidence>
<dbReference type="PANTHER" id="PTHR40254">
    <property type="entry name" value="BLR0577 PROTEIN"/>
    <property type="match status" value="1"/>
</dbReference>
<evidence type="ECO:0000313" key="3">
    <source>
        <dbReference type="EMBL" id="SDS46656.1"/>
    </source>
</evidence>
<reference evidence="3 4" key="1">
    <citation type="submission" date="2016-10" db="EMBL/GenBank/DDBJ databases">
        <authorList>
            <person name="de Groot N.N."/>
        </authorList>
    </citation>
    <scope>NUCLEOTIDE SEQUENCE [LARGE SCALE GENOMIC DNA]</scope>
    <source>
        <strain evidence="3 4">DSM 45434</strain>
    </source>
</reference>
<protein>
    <submittedName>
        <fullName evidence="3">FAD-NAD(P)-binding</fullName>
    </submittedName>
</protein>
<dbReference type="eggNOG" id="COG4529">
    <property type="taxonomic scope" value="Bacteria"/>
</dbReference>
<accession>A0A1H1SG02</accession>
<dbReference type="InterPro" id="IPR052189">
    <property type="entry name" value="L-asp_N-monooxygenase_NS-form"/>
</dbReference>
<feature type="domain" description="FAD-dependent urate hydroxylase HpyO/Asp monooxygenase CreE-like FAD/NAD(P)-binding" evidence="2">
    <location>
        <begin position="17"/>
        <end position="210"/>
    </location>
</feature>